<dbReference type="InterPro" id="IPR015421">
    <property type="entry name" value="PyrdxlP-dep_Trfase_major"/>
</dbReference>
<evidence type="ECO:0000313" key="2">
    <source>
        <dbReference type="EMBL" id="CAB4151227.1"/>
    </source>
</evidence>
<dbReference type="Pfam" id="PF01041">
    <property type="entry name" value="DegT_DnrJ_EryC1"/>
    <property type="match status" value="2"/>
</dbReference>
<dbReference type="EMBL" id="LR796565">
    <property type="protein sequence ID" value="CAB4151227.1"/>
    <property type="molecule type" value="Genomic_DNA"/>
</dbReference>
<dbReference type="GO" id="GO:0008483">
    <property type="term" value="F:transaminase activity"/>
    <property type="evidence" value="ECO:0007669"/>
    <property type="project" value="UniProtKB-KW"/>
</dbReference>
<dbReference type="EMBL" id="LR796793">
    <property type="protein sequence ID" value="CAB4166243.1"/>
    <property type="molecule type" value="Genomic_DNA"/>
</dbReference>
<reference evidence="3" key="1">
    <citation type="submission" date="2020-04" db="EMBL/GenBank/DDBJ databases">
        <authorList>
            <person name="Chiriac C."/>
            <person name="Salcher M."/>
            <person name="Ghai R."/>
            <person name="Kavagutti S V."/>
        </authorList>
    </citation>
    <scope>NUCLEOTIDE SEQUENCE</scope>
</reference>
<dbReference type="SUPFAM" id="SSF53383">
    <property type="entry name" value="PLP-dependent transferases"/>
    <property type="match status" value="1"/>
</dbReference>
<organism evidence="3">
    <name type="scientific">uncultured Caudovirales phage</name>
    <dbReference type="NCBI Taxonomy" id="2100421"/>
    <lineage>
        <taxon>Viruses</taxon>
        <taxon>Duplodnaviria</taxon>
        <taxon>Heunggongvirae</taxon>
        <taxon>Uroviricota</taxon>
        <taxon>Caudoviricetes</taxon>
        <taxon>Peduoviridae</taxon>
        <taxon>Maltschvirus</taxon>
        <taxon>Maltschvirus maltsch</taxon>
    </lineage>
</organism>
<accession>A0A6J5P4B0</accession>
<dbReference type="Gene3D" id="3.90.1150.10">
    <property type="entry name" value="Aspartate Aminotransferase, domain 1"/>
    <property type="match status" value="1"/>
</dbReference>
<keyword evidence="3" id="KW-0032">Aminotransferase</keyword>
<dbReference type="InterPro" id="IPR000653">
    <property type="entry name" value="DegT/StrS_aminotransferase"/>
</dbReference>
<evidence type="ECO:0000313" key="1">
    <source>
        <dbReference type="EMBL" id="CAB4136804.1"/>
    </source>
</evidence>
<dbReference type="InterPro" id="IPR015422">
    <property type="entry name" value="PyrdxlP-dep_Trfase_small"/>
</dbReference>
<dbReference type="PIRSF" id="PIRSF000390">
    <property type="entry name" value="PLP_StrS"/>
    <property type="match status" value="1"/>
</dbReference>
<dbReference type="PANTHER" id="PTHR30244">
    <property type="entry name" value="TRANSAMINASE"/>
    <property type="match status" value="1"/>
</dbReference>
<dbReference type="EMBL" id="LR796324">
    <property type="protein sequence ID" value="CAB4136804.1"/>
    <property type="molecule type" value="Genomic_DNA"/>
</dbReference>
<name>A0A6J5P4B0_9CAUD</name>
<keyword evidence="3" id="KW-0808">Transferase</keyword>
<dbReference type="PANTHER" id="PTHR30244:SF34">
    <property type="entry name" value="DTDP-4-AMINO-4,6-DIDEOXYGALACTOSE TRANSAMINASE"/>
    <property type="match status" value="1"/>
</dbReference>
<evidence type="ECO:0000313" key="3">
    <source>
        <dbReference type="EMBL" id="CAB4166243.1"/>
    </source>
</evidence>
<dbReference type="InterPro" id="IPR015424">
    <property type="entry name" value="PyrdxlP-dep_Trfase"/>
</dbReference>
<protein>
    <submittedName>
        <fullName evidence="3">DegT/DnrJ/EryC1/StrS aminotransferase</fullName>
    </submittedName>
</protein>
<gene>
    <name evidence="1" type="ORF">UFOVP305_38</name>
    <name evidence="2" type="ORF">UFOVP593_7</name>
    <name evidence="3" type="ORF">UFOVP842_17</name>
</gene>
<dbReference type="GO" id="GO:0000271">
    <property type="term" value="P:polysaccharide biosynthetic process"/>
    <property type="evidence" value="ECO:0007669"/>
    <property type="project" value="TreeGrafter"/>
</dbReference>
<dbReference type="GO" id="GO:0030170">
    <property type="term" value="F:pyridoxal phosphate binding"/>
    <property type="evidence" value="ECO:0007669"/>
    <property type="project" value="TreeGrafter"/>
</dbReference>
<sequence length="328" mass="35392">MKNGSAVAAFEVEFARYVGVKYAIALANGTATLHTALVALGVTPGDTVAVPPLTMSATTLAVLHAGAVPEYRDVDAATWLMAGKGTATTLGVSLYGLHAGVVEIDDAAQTLRPHNVLARFTSYSFQSSKILSTGEGGMLTTNDEALATAAREFSSLGYRMRADEPRIAPSVLKDPSYERHHQVGYNYRMNDVTATVGLAQLEYADRLLQNRLTCAAYYRDAIKGCDWLTPQHVPDGHTHDYWAYALASDTPRRALDLATAVTRNGGERPYGAWRLSYDEPALTHLKANASCPNAESLQPRLMQFQTNNVRSAITNATALVAAIKELTD</sequence>
<proteinExistence type="predicted"/>
<dbReference type="Gene3D" id="3.40.640.10">
    <property type="entry name" value="Type I PLP-dependent aspartate aminotransferase-like (Major domain)"/>
    <property type="match status" value="2"/>
</dbReference>